<organism evidence="1 2">
    <name type="scientific">Candidatus Methanodesulfokora washburnensis</name>
    <dbReference type="NCBI Taxonomy" id="2478471"/>
    <lineage>
        <taxon>Archaea</taxon>
        <taxon>Thermoproteota</taxon>
        <taxon>Candidatus Korarchaeia</taxon>
        <taxon>Candidatus Korarchaeia incertae sedis</taxon>
        <taxon>Candidatus Methanodesulfokora</taxon>
    </lineage>
</organism>
<name>A0A3R9RTC8_9CREN</name>
<proteinExistence type="predicted"/>
<dbReference type="Proteomes" id="UP000277582">
    <property type="component" value="Unassembled WGS sequence"/>
</dbReference>
<dbReference type="EMBL" id="RCOS01000022">
    <property type="protein sequence ID" value="RSN78283.1"/>
    <property type="molecule type" value="Genomic_DNA"/>
</dbReference>
<reference evidence="1 2" key="1">
    <citation type="submission" date="2018-10" db="EMBL/GenBank/DDBJ databases">
        <title>Co-occurring genomic capacity for anaerobic methane metabolism and dissimilatory sulfite reduction discovered in the Korarchaeota.</title>
        <authorList>
            <person name="Mckay L.J."/>
            <person name="Dlakic M."/>
            <person name="Fields M.W."/>
            <person name="Delmont T.O."/>
            <person name="Eren A.M."/>
            <person name="Jay Z.J."/>
            <person name="Klingelsmith K.B."/>
            <person name="Rusch D.B."/>
            <person name="Inskeep W.P."/>
        </authorList>
    </citation>
    <scope>NUCLEOTIDE SEQUENCE [LARGE SCALE GENOMIC DNA]</scope>
    <source>
        <strain evidence="1 2">MDKW</strain>
    </source>
</reference>
<accession>A0A3R9RTC8</accession>
<gene>
    <name evidence="1" type="ORF">D6D85_01350</name>
</gene>
<keyword evidence="2" id="KW-1185">Reference proteome</keyword>
<comment type="caution">
    <text evidence="1">The sequence shown here is derived from an EMBL/GenBank/DDBJ whole genome shotgun (WGS) entry which is preliminary data.</text>
</comment>
<dbReference type="RefSeq" id="WP_125670273.1">
    <property type="nucleotide sequence ID" value="NZ_RCOS01000022.1"/>
</dbReference>
<dbReference type="AlphaFoldDB" id="A0A3R9RTC8"/>
<sequence length="195" mass="22812">MKELSFLSNVRGYISEILEEREKGTDPIKLIIQYDKIFSIIGISQRALLIKRASESVEKQMTKLRKTVTWNIDYWTIARAGKAMLFTKYSAELVRNIMGIYGVTGQNLIPYHNFTRIIYKRLVRTQLINWGKVLDECLNEFIFKNRITDEEMKDVLYAIAITTARVVYYLYHTISGDDEAKNLVVPKEEQKEEET</sequence>
<evidence type="ECO:0000313" key="1">
    <source>
        <dbReference type="EMBL" id="RSN78283.1"/>
    </source>
</evidence>
<evidence type="ECO:0000313" key="2">
    <source>
        <dbReference type="Proteomes" id="UP000277582"/>
    </source>
</evidence>
<protein>
    <submittedName>
        <fullName evidence="1">Uncharacterized protein</fullName>
    </submittedName>
</protein>